<evidence type="ECO:0000313" key="1">
    <source>
        <dbReference type="EMBL" id="KAF7802720.1"/>
    </source>
</evidence>
<evidence type="ECO:0000313" key="2">
    <source>
        <dbReference type="Proteomes" id="UP000634136"/>
    </source>
</evidence>
<dbReference type="AlphaFoldDB" id="A0A834SEE0"/>
<reference evidence="1" key="1">
    <citation type="submission" date="2020-09" db="EMBL/GenBank/DDBJ databases">
        <title>Genome-Enabled Discovery of Anthraquinone Biosynthesis in Senna tora.</title>
        <authorList>
            <person name="Kang S.-H."/>
            <person name="Pandey R.P."/>
            <person name="Lee C.-M."/>
            <person name="Sim J.-S."/>
            <person name="Jeong J.-T."/>
            <person name="Choi B.-S."/>
            <person name="Jung M."/>
            <person name="Ginzburg D."/>
            <person name="Zhao K."/>
            <person name="Won S.Y."/>
            <person name="Oh T.-J."/>
            <person name="Yu Y."/>
            <person name="Kim N.-H."/>
            <person name="Lee O.R."/>
            <person name="Lee T.-H."/>
            <person name="Bashyal P."/>
            <person name="Kim T.-S."/>
            <person name="Lee W.-H."/>
            <person name="Kawkins C."/>
            <person name="Kim C.-K."/>
            <person name="Kim J.S."/>
            <person name="Ahn B.O."/>
            <person name="Rhee S.Y."/>
            <person name="Sohng J.K."/>
        </authorList>
    </citation>
    <scope>NUCLEOTIDE SEQUENCE</scope>
    <source>
        <tissue evidence="1">Leaf</tissue>
    </source>
</reference>
<organism evidence="1 2">
    <name type="scientific">Senna tora</name>
    <dbReference type="NCBI Taxonomy" id="362788"/>
    <lineage>
        <taxon>Eukaryota</taxon>
        <taxon>Viridiplantae</taxon>
        <taxon>Streptophyta</taxon>
        <taxon>Embryophyta</taxon>
        <taxon>Tracheophyta</taxon>
        <taxon>Spermatophyta</taxon>
        <taxon>Magnoliopsida</taxon>
        <taxon>eudicotyledons</taxon>
        <taxon>Gunneridae</taxon>
        <taxon>Pentapetalae</taxon>
        <taxon>rosids</taxon>
        <taxon>fabids</taxon>
        <taxon>Fabales</taxon>
        <taxon>Fabaceae</taxon>
        <taxon>Caesalpinioideae</taxon>
        <taxon>Cassia clade</taxon>
        <taxon>Senna</taxon>
    </lineage>
</organism>
<accession>A0A834SEE0</accession>
<gene>
    <name evidence="1" type="ORF">G2W53_041831</name>
</gene>
<keyword evidence="2" id="KW-1185">Reference proteome</keyword>
<dbReference type="Proteomes" id="UP000634136">
    <property type="component" value="Unassembled WGS sequence"/>
</dbReference>
<proteinExistence type="predicted"/>
<name>A0A834SEE0_9FABA</name>
<protein>
    <submittedName>
        <fullName evidence="1">Uncharacterized protein</fullName>
    </submittedName>
</protein>
<comment type="caution">
    <text evidence="1">The sequence shown here is derived from an EMBL/GenBank/DDBJ whole genome shotgun (WGS) entry which is preliminary data.</text>
</comment>
<sequence>MLHEMLNGNNAQLQACVRCYVHPLKQSKVHSNFSQATKQFVSAQASMSFAFLPHDEKRNEGMERMHLGGRNRRPVTERGRVVFDDRSLAVGVASEEDAWCQLSDESKLQARLGVSLLKDFERWLFCCREANQWRRERREVQIGSCRHE</sequence>
<dbReference type="EMBL" id="JAAIUW010000013">
    <property type="protein sequence ID" value="KAF7802720.1"/>
    <property type="molecule type" value="Genomic_DNA"/>
</dbReference>